<gene>
    <name evidence="4" type="ORF">ACFOX3_05485</name>
</gene>
<evidence type="ECO:0000256" key="3">
    <source>
        <dbReference type="ARBA" id="ARBA00022795"/>
    </source>
</evidence>
<comment type="function">
    <text evidence="1">Required for the efficient initiation of filament assembly.</text>
</comment>
<organism evidence="4 5">
    <name type="scientific">Simiduia curdlanivorans</name>
    <dbReference type="NCBI Taxonomy" id="1492769"/>
    <lineage>
        <taxon>Bacteria</taxon>
        <taxon>Pseudomonadati</taxon>
        <taxon>Pseudomonadota</taxon>
        <taxon>Gammaproteobacteria</taxon>
        <taxon>Cellvibrionales</taxon>
        <taxon>Cellvibrionaceae</taxon>
        <taxon>Simiduia</taxon>
    </lineage>
</organism>
<protein>
    <submittedName>
        <fullName evidence="4">Flagella synthesis protein FlgN</fullName>
    </submittedName>
</protein>
<proteinExistence type="inferred from homology"/>
<comment type="caution">
    <text evidence="4">The sequence shown here is derived from an EMBL/GenBank/DDBJ whole genome shotgun (WGS) entry which is preliminary data.</text>
</comment>
<keyword evidence="4" id="KW-0969">Cilium</keyword>
<dbReference type="Proteomes" id="UP001595840">
    <property type="component" value="Unassembled WGS sequence"/>
</dbReference>
<name>A0ABV8V1I4_9GAMM</name>
<keyword evidence="4" id="KW-0282">Flagellum</keyword>
<evidence type="ECO:0000256" key="2">
    <source>
        <dbReference type="ARBA" id="ARBA00007703"/>
    </source>
</evidence>
<dbReference type="Pfam" id="PF05130">
    <property type="entry name" value="FlgN"/>
    <property type="match status" value="1"/>
</dbReference>
<evidence type="ECO:0000256" key="1">
    <source>
        <dbReference type="ARBA" id="ARBA00002397"/>
    </source>
</evidence>
<dbReference type="InterPro" id="IPR007809">
    <property type="entry name" value="FlgN-like"/>
</dbReference>
<dbReference type="EMBL" id="JBHSCX010000004">
    <property type="protein sequence ID" value="MFC4361746.1"/>
    <property type="molecule type" value="Genomic_DNA"/>
</dbReference>
<sequence length="159" mass="18021">MATPLPFKIAQTVQQELNAANALFALLQQESDALGSRDTQLLATIIERKNQELVNLAQGANKRFAILTEQKLAHNQQNWMLLLGRCRDEKLLQQWRALEQQIKACKQENETNGKLLTRSQRVLAKLTGVLRGQVENNQELYNRKGSHSAAKRNLTYAQA</sequence>
<keyword evidence="5" id="KW-1185">Reference proteome</keyword>
<keyword evidence="4" id="KW-0966">Cell projection</keyword>
<evidence type="ECO:0000313" key="4">
    <source>
        <dbReference type="EMBL" id="MFC4361746.1"/>
    </source>
</evidence>
<accession>A0ABV8V1I4</accession>
<evidence type="ECO:0000313" key="5">
    <source>
        <dbReference type="Proteomes" id="UP001595840"/>
    </source>
</evidence>
<dbReference type="Gene3D" id="1.20.58.300">
    <property type="entry name" value="FlgN-like"/>
    <property type="match status" value="1"/>
</dbReference>
<dbReference type="RefSeq" id="WP_290263683.1">
    <property type="nucleotide sequence ID" value="NZ_JAUFQG010000006.1"/>
</dbReference>
<keyword evidence="3" id="KW-1005">Bacterial flagellum biogenesis</keyword>
<reference evidence="5" key="1">
    <citation type="journal article" date="2019" name="Int. J. Syst. Evol. Microbiol.">
        <title>The Global Catalogue of Microorganisms (GCM) 10K type strain sequencing project: providing services to taxonomists for standard genome sequencing and annotation.</title>
        <authorList>
            <consortium name="The Broad Institute Genomics Platform"/>
            <consortium name="The Broad Institute Genome Sequencing Center for Infectious Disease"/>
            <person name="Wu L."/>
            <person name="Ma J."/>
        </authorList>
    </citation>
    <scope>NUCLEOTIDE SEQUENCE [LARGE SCALE GENOMIC DNA]</scope>
    <source>
        <strain evidence="5">CECT 8570</strain>
    </source>
</reference>
<dbReference type="SUPFAM" id="SSF140566">
    <property type="entry name" value="FlgN-like"/>
    <property type="match status" value="1"/>
</dbReference>
<dbReference type="InterPro" id="IPR036679">
    <property type="entry name" value="FlgN-like_sf"/>
</dbReference>
<comment type="similarity">
    <text evidence="2">Belongs to the FlgN family.</text>
</comment>